<dbReference type="InterPro" id="IPR014942">
    <property type="entry name" value="AbiEii"/>
</dbReference>
<reference evidence="1 2" key="1">
    <citation type="submission" date="2018-09" db="EMBL/GenBank/DDBJ databases">
        <title>Discovery and Ecogenomic Context for Candidatus Cryosericales, a Global Caldiserica Order Active in Thawing Permafrost.</title>
        <authorList>
            <person name="Martinez M.A."/>
            <person name="Woodcroft B.J."/>
            <person name="Ignacio Espinoza J.C."/>
            <person name="Zayed A."/>
            <person name="Singleton C.M."/>
            <person name="Boyd J."/>
            <person name="Li Y.-F."/>
            <person name="Purvine S."/>
            <person name="Maughan H."/>
            <person name="Hodgkins S.B."/>
            <person name="Anderson D."/>
            <person name="Sederholm M."/>
            <person name="Temperton B."/>
            <person name="Saleska S.R."/>
            <person name="Tyson G.W."/>
            <person name="Rich V.I."/>
        </authorList>
    </citation>
    <scope>NUCLEOTIDE SEQUENCE [LARGE SCALE GENOMIC DNA]</scope>
    <source>
        <strain evidence="1 2">SMC6</strain>
    </source>
</reference>
<evidence type="ECO:0000313" key="2">
    <source>
        <dbReference type="Proteomes" id="UP000266260"/>
    </source>
</evidence>
<dbReference type="EMBL" id="QXIT01000134">
    <property type="protein sequence ID" value="RIE07089.1"/>
    <property type="molecule type" value="Genomic_DNA"/>
</dbReference>
<dbReference type="Proteomes" id="UP000266260">
    <property type="component" value="Unassembled WGS sequence"/>
</dbReference>
<gene>
    <name evidence="1" type="ORF">SMC6_07655</name>
</gene>
<organism evidence="1 2">
    <name type="scientific">Candidatus Cryosericum odellii</name>
    <dbReference type="NCBI Taxonomy" id="2290917"/>
    <lineage>
        <taxon>Bacteria</taxon>
        <taxon>Pseudomonadati</taxon>
        <taxon>Caldisericota/Cryosericota group</taxon>
        <taxon>Candidatus Cryosericota</taxon>
        <taxon>Candidatus Cryosericia</taxon>
        <taxon>Candidatus Cryosericales</taxon>
        <taxon>Candidatus Cryosericaceae</taxon>
        <taxon>Candidatus Cryosericum</taxon>
    </lineage>
</organism>
<keyword evidence="2" id="KW-1185">Reference proteome</keyword>
<dbReference type="AlphaFoldDB" id="A0A398D111"/>
<proteinExistence type="predicted"/>
<comment type="caution">
    <text evidence="1">The sequence shown here is derived from an EMBL/GenBank/DDBJ whole genome shotgun (WGS) entry which is preliminary data.</text>
</comment>
<evidence type="ECO:0000313" key="1">
    <source>
        <dbReference type="EMBL" id="RIE07089.1"/>
    </source>
</evidence>
<dbReference type="Pfam" id="PF08843">
    <property type="entry name" value="AbiEii"/>
    <property type="match status" value="1"/>
</dbReference>
<protein>
    <submittedName>
        <fullName evidence="1">Uncharacterized protein</fullName>
    </submittedName>
</protein>
<accession>A0A398D111</accession>
<name>A0A398D111_9BACT</name>
<sequence length="116" mass="12694">MLQQAVSRSANDWLEFQVGESMMDLDGPLYGGERFPVRSMLGGRPFVTFHVDVAVGDVLLEPLRVTTGEDWFGFAGIQASPLTTTSLEQQFAEKLHAYTMPAQARATIAASRTLST</sequence>